<dbReference type="Pfam" id="PF00097">
    <property type="entry name" value="zf-C3HC4"/>
    <property type="match status" value="1"/>
</dbReference>
<comment type="caution">
    <text evidence="5">The sequence shown here is derived from an EMBL/GenBank/DDBJ whole genome shotgun (WGS) entry which is preliminary data.</text>
</comment>
<dbReference type="PROSITE" id="PS00518">
    <property type="entry name" value="ZF_RING_1"/>
    <property type="match status" value="1"/>
</dbReference>
<dbReference type="PANTHER" id="PTHR25462">
    <property type="entry name" value="BONUS, ISOFORM C-RELATED"/>
    <property type="match status" value="1"/>
</dbReference>
<dbReference type="AlphaFoldDB" id="A0A8J1Y3U3"/>
<evidence type="ECO:0000313" key="6">
    <source>
        <dbReference type="Proteomes" id="UP000749559"/>
    </source>
</evidence>
<dbReference type="InterPro" id="IPR013083">
    <property type="entry name" value="Znf_RING/FYVE/PHD"/>
</dbReference>
<dbReference type="Gene3D" id="3.30.160.60">
    <property type="entry name" value="Classic Zinc Finger"/>
    <property type="match status" value="1"/>
</dbReference>
<dbReference type="PROSITE" id="PS50089">
    <property type="entry name" value="ZF_RING_2"/>
    <property type="match status" value="1"/>
</dbReference>
<evidence type="ECO:0000256" key="3">
    <source>
        <dbReference type="ARBA" id="ARBA00022833"/>
    </source>
</evidence>
<sequence length="423" mass="47913">MSSPVDENTLDNFLRCKLCEKYLDDPKLLVCLHSFCLKCIVEYTENNPAEEGKICCPECKTEIETSGDLSNLPVNTLAVHMQENTHVKRLNETLCTNCKLDNYEVHASARCMDCNEYVCHECLKAHQRVRLTREHNVVSIADLQSGKYDTTQLQSTPLTLCSTHNEPIKMFCGKCNQALCVVCYATEHNTHPCKNIADVMTNYMDAVAKTLDQVQGKIAGITESVLVVDKYEHDFEKKVAQAQKGIDDRKAQMTQLINKFSEMQFQKLQDVYEKEQKFIQQKRNKLNQHVMSLENTCKFAENLIYYGKGADNMIVGKMVQNRLEGLHGKHLGEKLDRTVSVSFQVTEVNNFDQLFGSIKHAIVNKKAPKMPPSTPSMQRRNRSGSDPQEGKPDKNASFSRVGSMRARPVKAEHDVKTTNGHAE</sequence>
<dbReference type="InterPro" id="IPR001841">
    <property type="entry name" value="Znf_RING"/>
</dbReference>
<dbReference type="Pfam" id="PF00643">
    <property type="entry name" value="zf-B_box"/>
    <property type="match status" value="1"/>
</dbReference>
<name>A0A8J1Y3U3_OWEFU</name>
<dbReference type="InterPro" id="IPR000315">
    <property type="entry name" value="Znf_B-box"/>
</dbReference>
<proteinExistence type="predicted"/>
<dbReference type="InterPro" id="IPR018957">
    <property type="entry name" value="Znf_C3HC4_RING-type"/>
</dbReference>
<dbReference type="OrthoDB" id="6020909at2759"/>
<dbReference type="InterPro" id="IPR047153">
    <property type="entry name" value="TRIM45/56/19-like"/>
</dbReference>
<keyword evidence="6" id="KW-1185">Reference proteome</keyword>
<keyword evidence="1" id="KW-0479">Metal-binding</keyword>
<evidence type="ECO:0000256" key="4">
    <source>
        <dbReference type="SAM" id="MobiDB-lite"/>
    </source>
</evidence>
<evidence type="ECO:0000256" key="1">
    <source>
        <dbReference type="ARBA" id="ARBA00022723"/>
    </source>
</evidence>
<organism evidence="5 6">
    <name type="scientific">Owenia fusiformis</name>
    <name type="common">Polychaete worm</name>
    <dbReference type="NCBI Taxonomy" id="6347"/>
    <lineage>
        <taxon>Eukaryota</taxon>
        <taxon>Metazoa</taxon>
        <taxon>Spiralia</taxon>
        <taxon>Lophotrochozoa</taxon>
        <taxon>Annelida</taxon>
        <taxon>Polychaeta</taxon>
        <taxon>Sedentaria</taxon>
        <taxon>Canalipalpata</taxon>
        <taxon>Sabellida</taxon>
        <taxon>Oweniida</taxon>
        <taxon>Oweniidae</taxon>
        <taxon>Owenia</taxon>
    </lineage>
</organism>
<dbReference type="InterPro" id="IPR017907">
    <property type="entry name" value="Znf_RING_CS"/>
</dbReference>
<keyword evidence="2" id="KW-0863">Zinc-finger</keyword>
<dbReference type="SUPFAM" id="SSF57845">
    <property type="entry name" value="B-box zinc-binding domain"/>
    <property type="match status" value="1"/>
</dbReference>
<feature type="compositionally biased region" description="Basic and acidic residues" evidence="4">
    <location>
        <begin position="409"/>
        <end position="423"/>
    </location>
</feature>
<dbReference type="SMART" id="SM00336">
    <property type="entry name" value="BBOX"/>
    <property type="match status" value="2"/>
</dbReference>
<evidence type="ECO:0000313" key="5">
    <source>
        <dbReference type="EMBL" id="CAH1788987.1"/>
    </source>
</evidence>
<evidence type="ECO:0000256" key="2">
    <source>
        <dbReference type="ARBA" id="ARBA00022771"/>
    </source>
</evidence>
<dbReference type="SMART" id="SM00184">
    <property type="entry name" value="RING"/>
    <property type="match status" value="1"/>
</dbReference>
<dbReference type="GO" id="GO:0061630">
    <property type="term" value="F:ubiquitin protein ligase activity"/>
    <property type="evidence" value="ECO:0007669"/>
    <property type="project" value="TreeGrafter"/>
</dbReference>
<accession>A0A8J1Y3U3</accession>
<feature type="region of interest" description="Disordered" evidence="4">
    <location>
        <begin position="365"/>
        <end position="423"/>
    </location>
</feature>
<dbReference type="Gene3D" id="3.30.40.10">
    <property type="entry name" value="Zinc/RING finger domain, C3HC4 (zinc finger)"/>
    <property type="match status" value="1"/>
</dbReference>
<protein>
    <submittedName>
        <fullName evidence="5">Uncharacterized protein</fullName>
    </submittedName>
</protein>
<gene>
    <name evidence="5" type="ORF">OFUS_LOCUS14426</name>
</gene>
<dbReference type="EMBL" id="CAIIXF020000007">
    <property type="protein sequence ID" value="CAH1788987.1"/>
    <property type="molecule type" value="Genomic_DNA"/>
</dbReference>
<dbReference type="Proteomes" id="UP000749559">
    <property type="component" value="Unassembled WGS sequence"/>
</dbReference>
<dbReference type="GO" id="GO:0008270">
    <property type="term" value="F:zinc ion binding"/>
    <property type="evidence" value="ECO:0007669"/>
    <property type="project" value="UniProtKB-KW"/>
</dbReference>
<dbReference type="SUPFAM" id="SSF57850">
    <property type="entry name" value="RING/U-box"/>
    <property type="match status" value="1"/>
</dbReference>
<dbReference type="PANTHER" id="PTHR25462:SF291">
    <property type="entry name" value="E3 UBIQUITIN-PROTEIN LIGASE TRIM45"/>
    <property type="match status" value="1"/>
</dbReference>
<dbReference type="PROSITE" id="PS50119">
    <property type="entry name" value="ZF_BBOX"/>
    <property type="match status" value="2"/>
</dbReference>
<keyword evidence="3" id="KW-0862">Zinc</keyword>
<reference evidence="5" key="1">
    <citation type="submission" date="2022-03" db="EMBL/GenBank/DDBJ databases">
        <authorList>
            <person name="Martin C."/>
        </authorList>
    </citation>
    <scope>NUCLEOTIDE SEQUENCE</scope>
</reference>